<evidence type="ECO:0000256" key="1">
    <source>
        <dbReference type="SAM" id="Phobius"/>
    </source>
</evidence>
<dbReference type="EMBL" id="VTPC01090977">
    <property type="protein sequence ID" value="KAF2880384.1"/>
    <property type="molecule type" value="Genomic_DNA"/>
</dbReference>
<dbReference type="Proteomes" id="UP000801492">
    <property type="component" value="Unassembled WGS sequence"/>
</dbReference>
<keyword evidence="1" id="KW-1133">Transmembrane helix</keyword>
<dbReference type="OrthoDB" id="7419171at2759"/>
<reference evidence="2" key="1">
    <citation type="submission" date="2019-08" db="EMBL/GenBank/DDBJ databases">
        <title>The genome of the North American firefly Photinus pyralis.</title>
        <authorList>
            <consortium name="Photinus pyralis genome working group"/>
            <person name="Fallon T.R."/>
            <person name="Sander Lower S.E."/>
            <person name="Weng J.-K."/>
        </authorList>
    </citation>
    <scope>NUCLEOTIDE SEQUENCE</scope>
    <source>
        <strain evidence="2">TRF0915ILg1</strain>
        <tissue evidence="2">Whole body</tissue>
    </source>
</reference>
<keyword evidence="1" id="KW-0812">Transmembrane</keyword>
<evidence type="ECO:0000313" key="3">
    <source>
        <dbReference type="Proteomes" id="UP000801492"/>
    </source>
</evidence>
<dbReference type="Pfam" id="PF06585">
    <property type="entry name" value="JHBP"/>
    <property type="match status" value="1"/>
</dbReference>
<accession>A0A8K0C6T7</accession>
<comment type="caution">
    <text evidence="2">The sequence shown here is derived from an EMBL/GenBank/DDBJ whole genome shotgun (WGS) entry which is preliminary data.</text>
</comment>
<evidence type="ECO:0000313" key="2">
    <source>
        <dbReference type="EMBL" id="KAF2880384.1"/>
    </source>
</evidence>
<feature type="transmembrane region" description="Helical" evidence="1">
    <location>
        <begin position="35"/>
        <end position="53"/>
    </location>
</feature>
<protein>
    <submittedName>
        <fullName evidence="2">Uncharacterized protein</fullName>
    </submittedName>
</protein>
<keyword evidence="3" id="KW-1185">Reference proteome</keyword>
<name>A0A8K0C6T7_IGNLU</name>
<feature type="non-terminal residue" evidence="2">
    <location>
        <position position="147"/>
    </location>
</feature>
<organism evidence="2 3">
    <name type="scientific">Ignelater luminosus</name>
    <name type="common">Cucubano</name>
    <name type="synonym">Pyrophorus luminosus</name>
    <dbReference type="NCBI Taxonomy" id="2038154"/>
    <lineage>
        <taxon>Eukaryota</taxon>
        <taxon>Metazoa</taxon>
        <taxon>Ecdysozoa</taxon>
        <taxon>Arthropoda</taxon>
        <taxon>Hexapoda</taxon>
        <taxon>Insecta</taxon>
        <taxon>Pterygota</taxon>
        <taxon>Neoptera</taxon>
        <taxon>Endopterygota</taxon>
        <taxon>Coleoptera</taxon>
        <taxon>Polyphaga</taxon>
        <taxon>Elateriformia</taxon>
        <taxon>Elateroidea</taxon>
        <taxon>Elateridae</taxon>
        <taxon>Agrypninae</taxon>
        <taxon>Pyrophorini</taxon>
        <taxon>Ignelater</taxon>
    </lineage>
</organism>
<sequence length="147" mass="16925">YDLKANSFHLRIQLIDPLPLAAFYEISGQVFLNPLQFFLIIFNVISGPINVVFEIKGDMRKSQGINYYKLKNANVDLNIDDCSFQFECLFDNNQQLGRMTNEMLNSNSIVVVKALTPMFEKLSKIGTMALMKTLTKIPYYKLFPLQQ</sequence>
<gene>
    <name evidence="2" type="ORF">ILUMI_25800</name>
</gene>
<keyword evidence="1" id="KW-0472">Membrane</keyword>
<dbReference type="InterPro" id="IPR010562">
    <property type="entry name" value="Haemolymph_juvenile_hormone-bd"/>
</dbReference>
<dbReference type="Gene3D" id="3.15.10.30">
    <property type="entry name" value="Haemolymph juvenile hormone binding protein"/>
    <property type="match status" value="1"/>
</dbReference>
<dbReference type="InterPro" id="IPR038606">
    <property type="entry name" value="To_sf"/>
</dbReference>
<proteinExistence type="predicted"/>
<dbReference type="AlphaFoldDB" id="A0A8K0C6T7"/>